<organism evidence="7 8">
    <name type="scientific">Streptomyces formicae</name>
    <dbReference type="NCBI Taxonomy" id="1616117"/>
    <lineage>
        <taxon>Bacteria</taxon>
        <taxon>Bacillati</taxon>
        <taxon>Actinomycetota</taxon>
        <taxon>Actinomycetes</taxon>
        <taxon>Kitasatosporales</taxon>
        <taxon>Streptomycetaceae</taxon>
        <taxon>Streptomyces</taxon>
    </lineage>
</organism>
<dbReference type="Proteomes" id="UP000221011">
    <property type="component" value="Chromosome"/>
</dbReference>
<dbReference type="PANTHER" id="PTHR43229">
    <property type="entry name" value="NODULATION PROTEIN J"/>
    <property type="match status" value="1"/>
</dbReference>
<keyword evidence="2 5" id="KW-0812">Transmembrane</keyword>
<dbReference type="InterPro" id="IPR051784">
    <property type="entry name" value="Nod_factor_ABC_transporter"/>
</dbReference>
<evidence type="ECO:0000256" key="3">
    <source>
        <dbReference type="ARBA" id="ARBA00022989"/>
    </source>
</evidence>
<evidence type="ECO:0000256" key="4">
    <source>
        <dbReference type="ARBA" id="ARBA00023136"/>
    </source>
</evidence>
<dbReference type="InterPro" id="IPR013525">
    <property type="entry name" value="ABC2_TM"/>
</dbReference>
<dbReference type="GO" id="GO:0140359">
    <property type="term" value="F:ABC-type transporter activity"/>
    <property type="evidence" value="ECO:0007669"/>
    <property type="project" value="InterPro"/>
</dbReference>
<evidence type="ECO:0000256" key="1">
    <source>
        <dbReference type="ARBA" id="ARBA00004141"/>
    </source>
</evidence>
<proteinExistence type="predicted"/>
<protein>
    <submittedName>
        <fullName evidence="7">ABC-type multidrug transport system, permease component</fullName>
    </submittedName>
</protein>
<feature type="transmembrane region" description="Helical" evidence="5">
    <location>
        <begin position="30"/>
        <end position="48"/>
    </location>
</feature>
<sequence length="260" mass="27126">MSAVGHHAARSFVRAMALHFVGLTRERSEVVLTLVVPVGYASIAYFIHRSGDRSVDLRGLMAGAGLMGMWSTVLFGAGTAIRNQRMAGTLELLLMAPQRFATTLAPMVTANACFGALAVGATFAWGAIAFGATVAPTSIPVLALVVLVTAAAMGAFSLLVAALFVQVRRAESLASPLLAPLWIISGVLVPAALPQALQPVAALFPMTWGAQALRGAATGAPWSMALLWCALVGVVHALIGSYLVNLVARTSRSRGELHLW</sequence>
<feature type="transmembrane region" description="Helical" evidence="5">
    <location>
        <begin position="60"/>
        <end position="81"/>
    </location>
</feature>
<dbReference type="Pfam" id="PF01061">
    <property type="entry name" value="ABC2_membrane"/>
    <property type="match status" value="1"/>
</dbReference>
<evidence type="ECO:0000256" key="2">
    <source>
        <dbReference type="ARBA" id="ARBA00022692"/>
    </source>
</evidence>
<accession>A0A291QIV1</accession>
<feature type="domain" description="ABC-2 type transporter transmembrane" evidence="6">
    <location>
        <begin position="33"/>
        <end position="216"/>
    </location>
</feature>
<dbReference type="AlphaFoldDB" id="A0A291QIV1"/>
<dbReference type="PANTHER" id="PTHR43229:SF6">
    <property type="entry name" value="ABC-TYPE MULTIDRUG TRANSPORT SYSTEM, PERMEASE COMPONENT"/>
    <property type="match status" value="1"/>
</dbReference>
<dbReference type="EMBL" id="CP022685">
    <property type="protein sequence ID" value="ATL31512.1"/>
    <property type="molecule type" value="Genomic_DNA"/>
</dbReference>
<dbReference type="GO" id="GO:0016020">
    <property type="term" value="C:membrane"/>
    <property type="evidence" value="ECO:0007669"/>
    <property type="project" value="UniProtKB-SubCell"/>
</dbReference>
<keyword evidence="3 5" id="KW-1133">Transmembrane helix</keyword>
<evidence type="ECO:0000313" key="7">
    <source>
        <dbReference type="EMBL" id="ATL31512.1"/>
    </source>
</evidence>
<evidence type="ECO:0000256" key="5">
    <source>
        <dbReference type="SAM" id="Phobius"/>
    </source>
</evidence>
<evidence type="ECO:0000259" key="6">
    <source>
        <dbReference type="Pfam" id="PF01061"/>
    </source>
</evidence>
<feature type="transmembrane region" description="Helical" evidence="5">
    <location>
        <begin position="141"/>
        <end position="165"/>
    </location>
</feature>
<comment type="subcellular location">
    <subcellularLocation>
        <location evidence="1">Membrane</location>
        <topology evidence="1">Multi-pass membrane protein</topology>
    </subcellularLocation>
</comment>
<feature type="transmembrane region" description="Helical" evidence="5">
    <location>
        <begin position="102"/>
        <end position="135"/>
    </location>
</feature>
<reference evidence="7 8" key="1">
    <citation type="submission" date="2017-08" db="EMBL/GenBank/DDBJ databases">
        <title>Complete Genome Sequence of Streptomyces formicae KY5, the formicamycin producer.</title>
        <authorList>
            <person name="Holmes N.A."/>
            <person name="Devine R."/>
            <person name="Qin Z."/>
            <person name="Seipke R.F."/>
            <person name="Wilkinson B."/>
            <person name="Hutchings M.I."/>
        </authorList>
    </citation>
    <scope>NUCLEOTIDE SEQUENCE [LARGE SCALE GENOMIC DNA]</scope>
    <source>
        <strain evidence="7 8">KY5</strain>
    </source>
</reference>
<keyword evidence="8" id="KW-1185">Reference proteome</keyword>
<keyword evidence="4 5" id="KW-0472">Membrane</keyword>
<evidence type="ECO:0000313" key="8">
    <source>
        <dbReference type="Proteomes" id="UP000221011"/>
    </source>
</evidence>
<feature type="transmembrane region" description="Helical" evidence="5">
    <location>
        <begin position="225"/>
        <end position="248"/>
    </location>
</feature>
<feature type="transmembrane region" description="Helical" evidence="5">
    <location>
        <begin position="177"/>
        <end position="197"/>
    </location>
</feature>
<gene>
    <name evidence="7" type="ORF">KY5_6494</name>
</gene>
<name>A0A291QIV1_9ACTN</name>
<dbReference type="KEGG" id="sfk:KY5_6494"/>
<dbReference type="RefSeq" id="WP_098245628.1">
    <property type="nucleotide sequence ID" value="NZ_CP022685.1"/>
</dbReference>